<reference evidence="1" key="1">
    <citation type="submission" date="2021-09" db="EMBL/GenBank/DDBJ databases">
        <authorList>
            <consortium name="AG Swart"/>
            <person name="Singh M."/>
            <person name="Singh A."/>
            <person name="Seah K."/>
            <person name="Emmerich C."/>
        </authorList>
    </citation>
    <scope>NUCLEOTIDE SEQUENCE</scope>
    <source>
        <strain evidence="1">ATCC30299</strain>
    </source>
</reference>
<comment type="caution">
    <text evidence="1">The sequence shown here is derived from an EMBL/GenBank/DDBJ whole genome shotgun (WGS) entry which is preliminary data.</text>
</comment>
<evidence type="ECO:0000313" key="1">
    <source>
        <dbReference type="EMBL" id="CAG9329657.1"/>
    </source>
</evidence>
<keyword evidence="2" id="KW-1185">Reference proteome</keyword>
<proteinExistence type="predicted"/>
<dbReference type="Proteomes" id="UP001162131">
    <property type="component" value="Unassembled WGS sequence"/>
</dbReference>
<gene>
    <name evidence="1" type="ORF">BSTOLATCC_MIC49281</name>
</gene>
<dbReference type="EMBL" id="CAJZBQ010000048">
    <property type="protein sequence ID" value="CAG9329657.1"/>
    <property type="molecule type" value="Genomic_DNA"/>
</dbReference>
<protein>
    <submittedName>
        <fullName evidence="1">Uncharacterized protein</fullName>
    </submittedName>
</protein>
<sequence length="132" mass="14939">MDKTVRLNPFKTFTDDTDQGSDTCRAIYSYSSKADSTPKFRLSMPSMIRTTAYISPRLKRKQSLASRQADQISLTHREFAMPKVVKASHDISTPSLKSKFKKACSTTNPETILLKNRKVSKNLILDCFPNCN</sequence>
<accession>A0AAU9JQZ1</accession>
<evidence type="ECO:0000313" key="2">
    <source>
        <dbReference type="Proteomes" id="UP001162131"/>
    </source>
</evidence>
<organism evidence="1 2">
    <name type="scientific">Blepharisma stoltei</name>
    <dbReference type="NCBI Taxonomy" id="1481888"/>
    <lineage>
        <taxon>Eukaryota</taxon>
        <taxon>Sar</taxon>
        <taxon>Alveolata</taxon>
        <taxon>Ciliophora</taxon>
        <taxon>Postciliodesmatophora</taxon>
        <taxon>Heterotrichea</taxon>
        <taxon>Heterotrichida</taxon>
        <taxon>Blepharismidae</taxon>
        <taxon>Blepharisma</taxon>
    </lineage>
</organism>
<name>A0AAU9JQZ1_9CILI</name>
<dbReference type="AlphaFoldDB" id="A0AAU9JQZ1"/>